<keyword evidence="2" id="KW-1185">Reference proteome</keyword>
<gene>
    <name evidence="1" type="ORF">EEL30_19295</name>
</gene>
<dbReference type="EMBL" id="CP033464">
    <property type="protein sequence ID" value="QDX94239.1"/>
    <property type="molecule type" value="Genomic_DNA"/>
</dbReference>
<sequence length="64" mass="7507">MTYIIPLIIIIVLVAAIGTIMVGIKPKDRDYGTRTKRNLTRLTMFYVICTVIFLGIFFYFFRVR</sequence>
<dbReference type="Proteomes" id="UP000319432">
    <property type="component" value="Chromosome"/>
</dbReference>
<reference evidence="1 2" key="1">
    <citation type="submission" date="2018-11" db="EMBL/GenBank/DDBJ databases">
        <title>Phylogenetic determinants of toxin gene distribution in genomes of Brevibacillus laterosporus.</title>
        <authorList>
            <person name="Glare T.R."/>
            <person name="Durrant A."/>
            <person name="Berry C."/>
            <person name="Palma L."/>
            <person name="Ormskirk M."/>
            <person name="Cox M.O."/>
        </authorList>
    </citation>
    <scope>NUCLEOTIDE SEQUENCE [LARGE SCALE GENOMIC DNA]</scope>
    <source>
        <strain evidence="1 2">1821L</strain>
    </source>
</reference>
<evidence type="ECO:0000313" key="1">
    <source>
        <dbReference type="EMBL" id="QDX94239.1"/>
    </source>
</evidence>
<protein>
    <submittedName>
        <fullName evidence="1">Uncharacterized protein</fullName>
    </submittedName>
</protein>
<proteinExistence type="predicted"/>
<dbReference type="AlphaFoldDB" id="A0A502IPQ8"/>
<organism evidence="1 2">
    <name type="scientific">Brevibacillus laterosporus</name>
    <name type="common">Bacillus laterosporus</name>
    <dbReference type="NCBI Taxonomy" id="1465"/>
    <lineage>
        <taxon>Bacteria</taxon>
        <taxon>Bacillati</taxon>
        <taxon>Bacillota</taxon>
        <taxon>Bacilli</taxon>
        <taxon>Bacillales</taxon>
        <taxon>Paenibacillaceae</taxon>
        <taxon>Brevibacillus</taxon>
    </lineage>
</organism>
<accession>A0A502IPQ8</accession>
<evidence type="ECO:0000313" key="2">
    <source>
        <dbReference type="Proteomes" id="UP000319432"/>
    </source>
</evidence>
<name>A0A502IPQ8_BRELA</name>